<dbReference type="STRING" id="137246.A0A401RHJ9"/>
<dbReference type="InterPro" id="IPR059036">
    <property type="entry name" value="RUFY4_dom"/>
</dbReference>
<evidence type="ECO:0000256" key="1">
    <source>
        <dbReference type="SAM" id="Coils"/>
    </source>
</evidence>
<feature type="coiled-coil region" evidence="1">
    <location>
        <begin position="171"/>
        <end position="279"/>
    </location>
</feature>
<name>A0A401RHJ9_CHIPU</name>
<dbReference type="EMBL" id="BEZZ01002752">
    <property type="protein sequence ID" value="GCC17629.1"/>
    <property type="molecule type" value="Genomic_DNA"/>
</dbReference>
<comment type="caution">
    <text evidence="4">The sequence shown here is derived from an EMBL/GenBank/DDBJ whole genome shotgun (WGS) entry which is preliminary data.</text>
</comment>
<feature type="region of interest" description="Disordered" evidence="2">
    <location>
        <begin position="1"/>
        <end position="81"/>
    </location>
</feature>
<gene>
    <name evidence="4" type="ORF">chiPu_0020614</name>
</gene>
<dbReference type="AlphaFoldDB" id="A0A401RHJ9"/>
<accession>A0A401RHJ9</accession>
<dbReference type="OrthoDB" id="660555at2759"/>
<feature type="coiled-coil region" evidence="1">
    <location>
        <begin position="316"/>
        <end position="357"/>
    </location>
</feature>
<feature type="compositionally biased region" description="Basic and acidic residues" evidence="2">
    <location>
        <begin position="10"/>
        <end position="19"/>
    </location>
</feature>
<sequence length="832" mass="95435">GLYKKLNYWSEKEPEHEKPVINGRMQSFMKSEEPGIPPGASTTHSASKGLGALQGNQEPILEVCTNDSRSDPGQRLQSEHDEQVLHREEQNIGLVNNLKQELAASELCRGSSQIDVQRSQDAVSTSTTDEKRETELKVIAEQRSLLEKLNTDLTEKEHVIRQLNFLLKEKEKSHEEESSKLQQEISNFKELQKNIEEQSNKVEQLEDSNNFLNETVEEMDKILDELKQALVEKDHENMLLKKEQVEKMAAAQQFHEEELEKLKLTLDEHQKEDDGLKGDTDQKQRTVKEELRNIETILVQTQSKINLENGHQLIEMEQLQIKLQDLESLNNSLEEKYKASQQEVKELKMSVISLRSEISKLQPPEKQLLQQSGAAFPSPDGRELMLAADNGNPGENLRQDQNELVNQELERNEFKQEDAASLEVLSALKWEGQQAVLKEENMNVATRGKEELNVLKDKLKEITQKLEASNAEKLEATQKLEETVAQLHILMAEQSSTDNQTTVLKDQHVAHEEEMKEKLAVSARKYTEMIQPESAELRQSLQEVSKERVSTQRELSSALSALEQSGQEVTKVKKQMEELENAHNLKVQEMLGRIKAVEAEKKALEQQKENLRKTVSILEEDLLQLKDNNAKVELSNEPSQGKMERDQGKMKQFNAQLVQLSAEKVELEGKTVRLAKQQEDDGAYQLESAQDSKEMLASLAKENEELRAELQTMREQLSSLQQSMRQVRSEFELEMAKKTTECNLQTETLNEDLLTVRKDIECKMEKLKCKDDELLSLAESLAEMRRAEEDLKATLKKTQEDAKSREEESHREIQVLRETVRSLKDRTVELLR</sequence>
<keyword evidence="5" id="KW-1185">Reference proteome</keyword>
<feature type="coiled-coil region" evidence="1">
    <location>
        <begin position="445"/>
        <end position="486"/>
    </location>
</feature>
<protein>
    <recommendedName>
        <fullName evidence="3">RUFY4-like domain-containing protein</fullName>
    </recommendedName>
</protein>
<organism evidence="4 5">
    <name type="scientific">Chiloscyllium punctatum</name>
    <name type="common">Brownbanded bambooshark</name>
    <name type="synonym">Hemiscyllium punctatum</name>
    <dbReference type="NCBI Taxonomy" id="137246"/>
    <lineage>
        <taxon>Eukaryota</taxon>
        <taxon>Metazoa</taxon>
        <taxon>Chordata</taxon>
        <taxon>Craniata</taxon>
        <taxon>Vertebrata</taxon>
        <taxon>Chondrichthyes</taxon>
        <taxon>Elasmobranchii</taxon>
        <taxon>Galeomorphii</taxon>
        <taxon>Galeoidea</taxon>
        <taxon>Orectolobiformes</taxon>
        <taxon>Hemiscylliidae</taxon>
        <taxon>Chiloscyllium</taxon>
    </lineage>
</organism>
<feature type="compositionally biased region" description="Basic and acidic residues" evidence="2">
    <location>
        <begin position="68"/>
        <end position="81"/>
    </location>
</feature>
<reference evidence="4 5" key="1">
    <citation type="journal article" date="2018" name="Nat. Ecol. Evol.">
        <title>Shark genomes provide insights into elasmobranch evolution and the origin of vertebrates.</title>
        <authorList>
            <person name="Hara Y"/>
            <person name="Yamaguchi K"/>
            <person name="Onimaru K"/>
            <person name="Kadota M"/>
            <person name="Koyanagi M"/>
            <person name="Keeley SD"/>
            <person name="Tatsumi K"/>
            <person name="Tanaka K"/>
            <person name="Motone F"/>
            <person name="Kageyama Y"/>
            <person name="Nozu R"/>
            <person name="Adachi N"/>
            <person name="Nishimura O"/>
            <person name="Nakagawa R"/>
            <person name="Tanegashima C"/>
            <person name="Kiyatake I"/>
            <person name="Matsumoto R"/>
            <person name="Murakumo K"/>
            <person name="Nishida K"/>
            <person name="Terakita A"/>
            <person name="Kuratani S"/>
            <person name="Sato K"/>
            <person name="Hyodo S Kuraku.S."/>
        </authorList>
    </citation>
    <scope>NUCLEOTIDE SEQUENCE [LARGE SCALE GENOMIC DNA]</scope>
</reference>
<dbReference type="OMA" id="DHENMLL"/>
<feature type="domain" description="RUFY4-like" evidence="3">
    <location>
        <begin position="754"/>
        <end position="832"/>
    </location>
</feature>
<feature type="coiled-coil region" evidence="1">
    <location>
        <begin position="534"/>
        <end position="826"/>
    </location>
</feature>
<evidence type="ECO:0000313" key="4">
    <source>
        <dbReference type="EMBL" id="GCC17629.1"/>
    </source>
</evidence>
<evidence type="ECO:0000256" key="2">
    <source>
        <dbReference type="SAM" id="MobiDB-lite"/>
    </source>
</evidence>
<feature type="non-terminal residue" evidence="4">
    <location>
        <position position="1"/>
    </location>
</feature>
<evidence type="ECO:0000259" key="3">
    <source>
        <dbReference type="Pfam" id="PF25366"/>
    </source>
</evidence>
<dbReference type="Pfam" id="PF25366">
    <property type="entry name" value="RUFY4"/>
    <property type="match status" value="1"/>
</dbReference>
<evidence type="ECO:0000313" key="5">
    <source>
        <dbReference type="Proteomes" id="UP000287033"/>
    </source>
</evidence>
<keyword evidence="1" id="KW-0175">Coiled coil</keyword>
<dbReference type="Proteomes" id="UP000287033">
    <property type="component" value="Unassembled WGS sequence"/>
</dbReference>
<proteinExistence type="predicted"/>